<evidence type="ECO:0000256" key="1">
    <source>
        <dbReference type="SAM" id="MobiDB-lite"/>
    </source>
</evidence>
<dbReference type="InterPro" id="IPR036047">
    <property type="entry name" value="F-box-like_dom_sf"/>
</dbReference>
<feature type="domain" description="Protein SirB1 N-terminal" evidence="2">
    <location>
        <begin position="832"/>
        <end position="945"/>
    </location>
</feature>
<feature type="region of interest" description="Disordered" evidence="1">
    <location>
        <begin position="337"/>
        <end position="394"/>
    </location>
</feature>
<feature type="compositionally biased region" description="Polar residues" evidence="1">
    <location>
        <begin position="410"/>
        <end position="421"/>
    </location>
</feature>
<feature type="region of interest" description="Disordered" evidence="1">
    <location>
        <begin position="512"/>
        <end position="559"/>
    </location>
</feature>
<feature type="compositionally biased region" description="Polar residues" evidence="1">
    <location>
        <begin position="269"/>
        <end position="287"/>
    </location>
</feature>
<feature type="region of interest" description="Disordered" evidence="1">
    <location>
        <begin position="408"/>
        <end position="482"/>
    </location>
</feature>
<dbReference type="InterPro" id="IPR032698">
    <property type="entry name" value="SirB1_N"/>
</dbReference>
<feature type="compositionally biased region" description="Polar residues" evidence="1">
    <location>
        <begin position="442"/>
        <end position="451"/>
    </location>
</feature>
<accession>A0A4S4L5L9</accession>
<evidence type="ECO:0000259" key="2">
    <source>
        <dbReference type="Pfam" id="PF13369"/>
    </source>
</evidence>
<dbReference type="EMBL" id="SGPK01000182">
    <property type="protein sequence ID" value="THH06669.1"/>
    <property type="molecule type" value="Genomic_DNA"/>
</dbReference>
<dbReference type="Gene3D" id="1.20.1280.50">
    <property type="match status" value="1"/>
</dbReference>
<feature type="compositionally biased region" description="Polar residues" evidence="1">
    <location>
        <begin position="346"/>
        <end position="363"/>
    </location>
</feature>
<feature type="region of interest" description="Disordered" evidence="1">
    <location>
        <begin position="1"/>
        <end position="25"/>
    </location>
</feature>
<feature type="compositionally biased region" description="Basic and acidic residues" evidence="1">
    <location>
        <begin position="378"/>
        <end position="394"/>
    </location>
</feature>
<feature type="region of interest" description="Disordered" evidence="1">
    <location>
        <begin position="131"/>
        <end position="174"/>
    </location>
</feature>
<dbReference type="Pfam" id="PF13369">
    <property type="entry name" value="Transglut_core2"/>
    <property type="match status" value="1"/>
</dbReference>
<evidence type="ECO:0000313" key="4">
    <source>
        <dbReference type="Proteomes" id="UP000308199"/>
    </source>
</evidence>
<comment type="caution">
    <text evidence="3">The sequence shown here is derived from an EMBL/GenBank/DDBJ whole genome shotgun (WGS) entry which is preliminary data.</text>
</comment>
<protein>
    <recommendedName>
        <fullName evidence="2">Protein SirB1 N-terminal domain-containing protein</fullName>
    </recommendedName>
</protein>
<organism evidence="3 4">
    <name type="scientific">Phellinidium pouzarii</name>
    <dbReference type="NCBI Taxonomy" id="167371"/>
    <lineage>
        <taxon>Eukaryota</taxon>
        <taxon>Fungi</taxon>
        <taxon>Dikarya</taxon>
        <taxon>Basidiomycota</taxon>
        <taxon>Agaricomycotina</taxon>
        <taxon>Agaricomycetes</taxon>
        <taxon>Hymenochaetales</taxon>
        <taxon>Hymenochaetaceae</taxon>
        <taxon>Phellinidium</taxon>
    </lineage>
</organism>
<reference evidence="3 4" key="1">
    <citation type="submission" date="2019-02" db="EMBL/GenBank/DDBJ databases">
        <title>Genome sequencing of the rare red list fungi Phellinidium pouzarii.</title>
        <authorList>
            <person name="Buettner E."/>
            <person name="Kellner H."/>
        </authorList>
    </citation>
    <scope>NUCLEOTIDE SEQUENCE [LARGE SCALE GENOMIC DNA]</scope>
    <source>
        <strain evidence="3 4">DSM 108285</strain>
    </source>
</reference>
<feature type="compositionally biased region" description="Basic and acidic residues" evidence="1">
    <location>
        <begin position="512"/>
        <end position="530"/>
    </location>
</feature>
<feature type="region of interest" description="Disordered" evidence="1">
    <location>
        <begin position="269"/>
        <end position="314"/>
    </location>
</feature>
<proteinExistence type="predicted"/>
<keyword evidence="4" id="KW-1185">Reference proteome</keyword>
<name>A0A4S4L5L9_9AGAM</name>
<gene>
    <name evidence="3" type="ORF">EW145_g3929</name>
</gene>
<dbReference type="SUPFAM" id="SSF81383">
    <property type="entry name" value="F-box domain"/>
    <property type="match status" value="1"/>
</dbReference>
<feature type="compositionally biased region" description="Polar residues" evidence="1">
    <location>
        <begin position="145"/>
        <end position="169"/>
    </location>
</feature>
<evidence type="ECO:0000313" key="3">
    <source>
        <dbReference type="EMBL" id="THH06669.1"/>
    </source>
</evidence>
<dbReference type="Proteomes" id="UP000308199">
    <property type="component" value="Unassembled WGS sequence"/>
</dbReference>
<sequence length="1327" mass="148593">MPLQPRRTWSAEDERRRRLEEDPDAYDVGPHSVTCAGCHRPIRLNATGRYYAANWNKHKMGCKNTNAVSGTGAITAASRFTGRVAAFRVAKPSESSELYTRSPTTGTSDVEMQISSQALNQTLSPLVSTAGIASQSTPRDPYSMYQDSGLRTSSSSGNFASKDSNQTPPFSHPAQVSIVGSVHPLKLHGDEGRSNRPEMLCRSTHQAPRFSLLDDDIERPGYFLRTGKDEEQPDTSTDYIAAHGVTRTRSESIEVARGSLYASSKLSPLSLPQRTFPMPSSSTASNDQQKETDPSPSSYPGRLPPDRQTSSSPEARVRHYFDSRLRQLHQPASVSAFEWEQRSHSGEMTSRTSVAESRFSASKFSPGAGKMTPSSSPDLRKKESSSHPGTVDENRSSYRALARAHDHTLPSLSSLTLQRPSDANLPPSRRPTPPRTGHTDPESYTSANLTLQPLGHHYGPSRREQSLVWPQDNSLSTSKSSFDHSESVILPPIWSVSSPEPCISPMGTKRRLGEAGEHGGGHATIEDKLSPQRLHGQSGRSPGRGHLGKHATPPADSPRFKISRSAALLQDTASSEALPEGLRMNSQFLNPVHQGEKPADYILRPALGPRRVRLRLDSRDPMDLLPTEICFKILSELSLDDPGVKTLARCTMTGKSTLFRASIDPALWKPHYEKRYAHNDASRESERRSKSADDWRLMYYERRWQDHTSLQHLQVIVEAFSSRTRVTHGRTIVDFGRDVWDALTLEAMHPLPVIFQDEQDIDKVNASWPLTNLTRRYWASELLNVIARRDAIERWSTLVTFSKDGKGDSLSFEEAFASLSSFYGILPDEVVGEVNHIADMCREHLQREGIPYVPGAEGFDIPKICISICGFMRSHGFDRVSQDQFYGFRNSLPHIFLNTQRRSLPISLVFIFIAVAKRLGLQASPVNWPNWVIAAVEGVLVNVYNSETEPIIGTLTFEAGLYTEESQVALTIALLLRSARNIQFALSHPLANLSLNKNDDYPILQAKYLERCLSSLFAHEAMIGFARCLKQSNFMPLDLELVIRDKLVPNLEPRSGSQSLSDEFFDEANNDADEYESNALASAPSNTRTNPMHTDRLFVGQLVMNSERDMGCVVGWSTSDAKTYSVLHVSSHRVLIEENVSPIIWSTPEMFRRFLNNALLGQFFEDAELFETLEASGIGQGRFIMNSRLKQLYPEEDAYVFNGFASRRALPKSPLLRKVSNEPELWKPYYEKRYLHADPSRERERRSKLATNWKLMYCEQQDYASLQQVQMIAEAVSSRTRSNYAKEIIVSSVDVLDALTLEAIYPAPILFRCEQDVDKVNAGFWSH</sequence>
<dbReference type="OrthoDB" id="28868at2759"/>
<feature type="compositionally biased region" description="Basic and acidic residues" evidence="1">
    <location>
        <begin position="9"/>
        <end position="20"/>
    </location>
</feature>
<feature type="compositionally biased region" description="Polar residues" evidence="1">
    <location>
        <begin position="471"/>
        <end position="480"/>
    </location>
</feature>